<feature type="transmembrane region" description="Helical" evidence="6">
    <location>
        <begin position="146"/>
        <end position="166"/>
    </location>
</feature>
<evidence type="ECO:0000256" key="4">
    <source>
        <dbReference type="ARBA" id="ARBA00022989"/>
    </source>
</evidence>
<dbReference type="PANTHER" id="PTHR30238">
    <property type="entry name" value="MEMBRANE BOUND PREDICTED REDOX MODULATOR"/>
    <property type="match status" value="1"/>
</dbReference>
<keyword evidence="8" id="KW-1185">Reference proteome</keyword>
<dbReference type="InterPro" id="IPR022369">
    <property type="entry name" value="Integral_membrane_TerC_rswitch"/>
</dbReference>
<evidence type="ECO:0000256" key="5">
    <source>
        <dbReference type="ARBA" id="ARBA00023136"/>
    </source>
</evidence>
<evidence type="ECO:0000313" key="8">
    <source>
        <dbReference type="Proteomes" id="UP000575083"/>
    </source>
</evidence>
<evidence type="ECO:0000256" key="2">
    <source>
        <dbReference type="ARBA" id="ARBA00007511"/>
    </source>
</evidence>
<proteinExistence type="inferred from homology"/>
<sequence>MTGSIDTLATGPMWAGFIAFVLAMLALDLFVLGGNKAHRVAPREAAGWAAAWVALACGFGALLWWYLDGVAGREVANRKALEFFTGYLIEQALSVDNMFVFVMVFGYFAVPPELQRRVLLYGVLGAIVMRAAMVLGGVWLVSQFAWVLYVFGLFLVVTGIKMLVLAEHQPDLDSNPLLRWLRGHLRITPGFHGQAFFVRIGGVRHATPMLLVLVMIEASDLVFAVDSIPAIFAVTTDPFIVFTSNIFAVMGLRSLYFLLADMAERFRLLKYGLALVLVCIGSKMLATPWFHLPTHWSLAIVGAIILVSVLLSLRLPAPAPTPEPSRRAVR</sequence>
<dbReference type="EMBL" id="JACHLK010000004">
    <property type="protein sequence ID" value="MBB6560121.1"/>
    <property type="molecule type" value="Genomic_DNA"/>
</dbReference>
<keyword evidence="3 6" id="KW-0812">Transmembrane</keyword>
<keyword evidence="4 6" id="KW-1133">Transmembrane helix</keyword>
<dbReference type="Pfam" id="PF03741">
    <property type="entry name" value="TerC"/>
    <property type="match status" value="1"/>
</dbReference>
<comment type="caution">
    <text evidence="7">The sequence shown here is derived from an EMBL/GenBank/DDBJ whole genome shotgun (WGS) entry which is preliminary data.</text>
</comment>
<dbReference type="Proteomes" id="UP000575083">
    <property type="component" value="Unassembled WGS sequence"/>
</dbReference>
<evidence type="ECO:0000313" key="7">
    <source>
        <dbReference type="EMBL" id="MBB6560121.1"/>
    </source>
</evidence>
<comment type="subcellular location">
    <subcellularLocation>
        <location evidence="1">Membrane</location>
        <topology evidence="1">Multi-pass membrane protein</topology>
    </subcellularLocation>
</comment>
<evidence type="ECO:0000256" key="6">
    <source>
        <dbReference type="SAM" id="Phobius"/>
    </source>
</evidence>
<accession>A0A7X0PEQ1</accession>
<protein>
    <submittedName>
        <fullName evidence="7">Tellurite resistance protein TerC</fullName>
    </submittedName>
</protein>
<dbReference type="InterPro" id="IPR005496">
    <property type="entry name" value="Integral_membrane_TerC"/>
</dbReference>
<feature type="transmembrane region" description="Helical" evidence="6">
    <location>
        <begin position="87"/>
        <end position="109"/>
    </location>
</feature>
<feature type="transmembrane region" description="Helical" evidence="6">
    <location>
        <begin position="271"/>
        <end position="290"/>
    </location>
</feature>
<keyword evidence="5 6" id="KW-0472">Membrane</keyword>
<feature type="transmembrane region" description="Helical" evidence="6">
    <location>
        <begin position="118"/>
        <end position="140"/>
    </location>
</feature>
<dbReference type="AlphaFoldDB" id="A0A7X0PEQ1"/>
<feature type="transmembrane region" description="Helical" evidence="6">
    <location>
        <begin position="296"/>
        <end position="317"/>
    </location>
</feature>
<dbReference type="NCBIfam" id="TIGR03718">
    <property type="entry name" value="R_switched_Alx"/>
    <property type="match status" value="1"/>
</dbReference>
<evidence type="ECO:0000256" key="1">
    <source>
        <dbReference type="ARBA" id="ARBA00004141"/>
    </source>
</evidence>
<reference evidence="7 8" key="1">
    <citation type="submission" date="2020-08" db="EMBL/GenBank/DDBJ databases">
        <title>Functional genomics of gut bacteria from endangered species of beetles.</title>
        <authorList>
            <person name="Carlos-Shanley C."/>
        </authorList>
    </citation>
    <scope>NUCLEOTIDE SEQUENCE [LARGE SCALE GENOMIC DNA]</scope>
    <source>
        <strain evidence="7 8">S00198</strain>
    </source>
</reference>
<organism evidence="7 8">
    <name type="scientific">Acidovorax soli</name>
    <dbReference type="NCBI Taxonomy" id="592050"/>
    <lineage>
        <taxon>Bacteria</taxon>
        <taxon>Pseudomonadati</taxon>
        <taxon>Pseudomonadota</taxon>
        <taxon>Betaproteobacteria</taxon>
        <taxon>Burkholderiales</taxon>
        <taxon>Comamonadaceae</taxon>
        <taxon>Acidovorax</taxon>
    </lineage>
</organism>
<dbReference type="GO" id="GO:0016020">
    <property type="term" value="C:membrane"/>
    <property type="evidence" value="ECO:0007669"/>
    <property type="project" value="UniProtKB-SubCell"/>
</dbReference>
<feature type="transmembrane region" description="Helical" evidence="6">
    <location>
        <begin position="12"/>
        <end position="33"/>
    </location>
</feature>
<comment type="similarity">
    <text evidence="2">Belongs to the TerC family.</text>
</comment>
<dbReference type="PANTHER" id="PTHR30238:SF0">
    <property type="entry name" value="THYLAKOID MEMBRANE PROTEIN TERC, CHLOROPLASTIC"/>
    <property type="match status" value="1"/>
</dbReference>
<feature type="transmembrane region" description="Helical" evidence="6">
    <location>
        <begin position="45"/>
        <end position="67"/>
    </location>
</feature>
<name>A0A7X0PEQ1_9BURK</name>
<evidence type="ECO:0000256" key="3">
    <source>
        <dbReference type="ARBA" id="ARBA00022692"/>
    </source>
</evidence>
<dbReference type="RefSeq" id="WP_221480198.1">
    <property type="nucleotide sequence ID" value="NZ_JACHLK010000004.1"/>
</dbReference>
<gene>
    <name evidence="7" type="ORF">HNP48_002793</name>
</gene>
<feature type="transmembrane region" description="Helical" evidence="6">
    <location>
        <begin position="239"/>
        <end position="259"/>
    </location>
</feature>